<keyword evidence="1" id="KW-0547">Nucleotide-binding</keyword>
<organism evidence="5 6">
    <name type="scientific">Pythium oligandrum</name>
    <name type="common">Mycoparasitic fungus</name>
    <dbReference type="NCBI Taxonomy" id="41045"/>
    <lineage>
        <taxon>Eukaryota</taxon>
        <taxon>Sar</taxon>
        <taxon>Stramenopiles</taxon>
        <taxon>Oomycota</taxon>
        <taxon>Peronosporomycetes</taxon>
        <taxon>Pythiales</taxon>
        <taxon>Pythiaceae</taxon>
        <taxon>Pythium</taxon>
    </lineage>
</organism>
<dbReference type="SUPFAM" id="SSF56801">
    <property type="entry name" value="Acetyl-CoA synthetase-like"/>
    <property type="match status" value="1"/>
</dbReference>
<sequence length="689" mass="76494">MSAVQAVGYSTTLPGTERPGHGAIHRSVIPSQNPITDTVNPFCGLAKPHCESVYHNFLQSTKEFADHPCLGVQPIVAGEARPFEWLTYDQVGTRVVNLASGMMHFELLPRNAERQRMIAIYMKNSIDWIIAEQAAYSFGTVVVALYDSLGADSAEFILNQTELPTIVCTSVELAKLVAIRDKCPHLQNVIVSGSLDDALEARGKEVGLHVFTMTDLEVEGKKDPKPPQPPREEDIATIMYTSGTTGDPKGVVITHKALLSNAQGSLDYLTYFKRHYSTGSVYLSYLPLAHIYERSGQINCLRYGARIGFSQNNPLKLIDDIRALRPTVFCSVPRLLNRIHDLILAKMRHAPKVKRALFFTALNGKLKNLEKHGKTRHAFWDRTVFSKVAESMGLDQCQIIISGSAPLSSHVLAFWRVVFPADFAEGYGQTETSSGITAMHLTDPIGGYVGGPMPSAEVKLEAVQDMGYLITDREHGDEKIPCVGRGEICVRGPCLFSCYYKMPDKTAETIDSDGWLHTGDIGLWSPLGHLKIIDRKKNIFKLSQGEYVAPEKIENALITCPSVAQIFVTGDSFHSHLVAIIVPEELVMRMMAAANGITNATLTLQELCDQPQLKQLVQKELDEASTRARLAGFERVKQIYLHHELFSVENELLTPTFKLRRTDAERFFKKQIEQLYVLSGDAVAAQHDN</sequence>
<comment type="catalytic activity">
    <reaction evidence="3">
        <text>a long-chain fatty acid + ATP + CoA = a long-chain fatty acyl-CoA + AMP + diphosphate</text>
        <dbReference type="Rhea" id="RHEA:15421"/>
        <dbReference type="ChEBI" id="CHEBI:30616"/>
        <dbReference type="ChEBI" id="CHEBI:33019"/>
        <dbReference type="ChEBI" id="CHEBI:57287"/>
        <dbReference type="ChEBI" id="CHEBI:57560"/>
        <dbReference type="ChEBI" id="CHEBI:83139"/>
        <dbReference type="ChEBI" id="CHEBI:456215"/>
        <dbReference type="EC" id="6.2.1.3"/>
    </reaction>
    <physiologicalReaction direction="left-to-right" evidence="3">
        <dbReference type="Rhea" id="RHEA:15422"/>
    </physiologicalReaction>
</comment>
<dbReference type="Proteomes" id="UP000794436">
    <property type="component" value="Unassembled WGS sequence"/>
</dbReference>
<dbReference type="PROSITE" id="PS00455">
    <property type="entry name" value="AMP_BINDING"/>
    <property type="match status" value="1"/>
</dbReference>
<evidence type="ECO:0000256" key="3">
    <source>
        <dbReference type="ARBA" id="ARBA00024484"/>
    </source>
</evidence>
<dbReference type="Gene3D" id="3.40.50.12780">
    <property type="entry name" value="N-terminal domain of ligase-like"/>
    <property type="match status" value="1"/>
</dbReference>
<dbReference type="GO" id="GO:0005524">
    <property type="term" value="F:ATP binding"/>
    <property type="evidence" value="ECO:0007669"/>
    <property type="project" value="UniProtKB-KW"/>
</dbReference>
<protein>
    <recommendedName>
        <fullName evidence="4">AMP-dependent synthetase/ligase domain-containing protein</fullName>
    </recommendedName>
</protein>
<dbReference type="PANTHER" id="PTHR43272:SF33">
    <property type="entry name" value="AMP-BINDING DOMAIN-CONTAINING PROTEIN-RELATED"/>
    <property type="match status" value="1"/>
</dbReference>
<gene>
    <name evidence="5" type="ORF">Poli38472_005531</name>
</gene>
<evidence type="ECO:0000259" key="4">
    <source>
        <dbReference type="Pfam" id="PF00501"/>
    </source>
</evidence>
<evidence type="ECO:0000256" key="2">
    <source>
        <dbReference type="ARBA" id="ARBA00022840"/>
    </source>
</evidence>
<dbReference type="InterPro" id="IPR000873">
    <property type="entry name" value="AMP-dep_synth/lig_dom"/>
</dbReference>
<dbReference type="GO" id="GO:0005783">
    <property type="term" value="C:endoplasmic reticulum"/>
    <property type="evidence" value="ECO:0007669"/>
    <property type="project" value="TreeGrafter"/>
</dbReference>
<dbReference type="OrthoDB" id="189102at2759"/>
<dbReference type="Gene3D" id="3.30.300.30">
    <property type="match status" value="1"/>
</dbReference>
<keyword evidence="6" id="KW-1185">Reference proteome</keyword>
<dbReference type="GO" id="GO:0004467">
    <property type="term" value="F:long-chain fatty acid-CoA ligase activity"/>
    <property type="evidence" value="ECO:0007669"/>
    <property type="project" value="UniProtKB-EC"/>
</dbReference>
<reference evidence="5" key="1">
    <citation type="submission" date="2019-03" db="EMBL/GenBank/DDBJ databases">
        <title>Long read genome sequence of the mycoparasitic Pythium oligandrum ATCC 38472 isolated from sugarbeet rhizosphere.</title>
        <authorList>
            <person name="Gaulin E."/>
        </authorList>
    </citation>
    <scope>NUCLEOTIDE SEQUENCE</scope>
    <source>
        <strain evidence="5">ATCC 38472_TT</strain>
    </source>
</reference>
<dbReference type="Pfam" id="PF00501">
    <property type="entry name" value="AMP-binding"/>
    <property type="match status" value="1"/>
</dbReference>
<name>A0A8K1CH58_PYTOL</name>
<dbReference type="InterPro" id="IPR045851">
    <property type="entry name" value="AMP-bd_C_sf"/>
</dbReference>
<evidence type="ECO:0000256" key="1">
    <source>
        <dbReference type="ARBA" id="ARBA00022741"/>
    </source>
</evidence>
<evidence type="ECO:0000313" key="5">
    <source>
        <dbReference type="EMBL" id="TMW62913.1"/>
    </source>
</evidence>
<accession>A0A8K1CH58</accession>
<keyword evidence="2" id="KW-0067">ATP-binding</keyword>
<feature type="domain" description="AMP-dependent synthetase/ligase" evidence="4">
    <location>
        <begin position="73"/>
        <end position="500"/>
    </location>
</feature>
<dbReference type="InterPro" id="IPR042099">
    <property type="entry name" value="ANL_N_sf"/>
</dbReference>
<proteinExistence type="predicted"/>
<dbReference type="AlphaFoldDB" id="A0A8K1CH58"/>
<dbReference type="EMBL" id="SPLM01000073">
    <property type="protein sequence ID" value="TMW62913.1"/>
    <property type="molecule type" value="Genomic_DNA"/>
</dbReference>
<dbReference type="GO" id="GO:0016020">
    <property type="term" value="C:membrane"/>
    <property type="evidence" value="ECO:0007669"/>
    <property type="project" value="TreeGrafter"/>
</dbReference>
<dbReference type="PANTHER" id="PTHR43272">
    <property type="entry name" value="LONG-CHAIN-FATTY-ACID--COA LIGASE"/>
    <property type="match status" value="1"/>
</dbReference>
<evidence type="ECO:0000313" key="6">
    <source>
        <dbReference type="Proteomes" id="UP000794436"/>
    </source>
</evidence>
<comment type="caution">
    <text evidence="5">The sequence shown here is derived from an EMBL/GenBank/DDBJ whole genome shotgun (WGS) entry which is preliminary data.</text>
</comment>
<dbReference type="InterPro" id="IPR020845">
    <property type="entry name" value="AMP-binding_CS"/>
</dbReference>